<dbReference type="OrthoDB" id="9802795at2"/>
<dbReference type="GO" id="GO:0005737">
    <property type="term" value="C:cytoplasm"/>
    <property type="evidence" value="ECO:0007669"/>
    <property type="project" value="UniProtKB-SubCell"/>
</dbReference>
<accession>A0A127F8N2</accession>
<dbReference type="CDD" id="cd04489">
    <property type="entry name" value="ExoVII_LU_OBF"/>
    <property type="match status" value="1"/>
</dbReference>
<evidence type="ECO:0000256" key="7">
    <source>
        <dbReference type="SAM" id="MobiDB-lite"/>
    </source>
</evidence>
<sequence length="481" mass="53094">MAFGSSPADTRDIYTPGRLNREARILLEHGLPSLWLEGEISNLSRPSSGHWYFSLKDESAQLRCAMFRQRNLAARFTPRDGMHVLARGRISLYEPRGDYQFIAEHIEEAGEGVLRQRFEALKTKLAAEGLFDTARKRPLPRLPRRIGIITSSTGAAVRDVLNILRRRFRSIPVLIYPVQVQGAAAAGRIAAMIHLAGRRAECDVLILARGGGSLEDLWAFNEEIVARAIAASPIPMISGIGHEVDFTIADFVADLRAPTPSGAAELVVPDSEEWVRNIIALTQRARAAVRRALSQRHDRLAWLQRRLAQLHPGVELRQRAQRLDEIEQRLLRSMRTHINERRAGMLHLGAVLRQHSPAMRLAAARGRVDAACAAMSSALRQRLESCNAGFEIAARTLDAVSPLATLRRGYAIVTNDAGRVVTDARDLARGALLHARLARGTVRARVEHIEEPAPSAPLEASPEIPSPSGSRDRSGDRNAKT</sequence>
<dbReference type="HAMAP" id="MF_00378">
    <property type="entry name" value="Exonuc_7_L"/>
    <property type="match status" value="1"/>
</dbReference>
<comment type="function">
    <text evidence="5">Bidirectionally degrades single-stranded DNA into large acid-insoluble oligonucleotides, which are then degraded further into small acid-soluble oligonucleotides.</text>
</comment>
<feature type="domain" description="OB-fold nucleic acid binding" evidence="9">
    <location>
        <begin position="18"/>
        <end position="107"/>
    </location>
</feature>
<feature type="region of interest" description="Disordered" evidence="7">
    <location>
        <begin position="449"/>
        <end position="481"/>
    </location>
</feature>
<dbReference type="PATRIC" id="fig|465721.4.peg.1416"/>
<dbReference type="EMBL" id="CP011971">
    <property type="protein sequence ID" value="AMN46782.1"/>
    <property type="molecule type" value="Genomic_DNA"/>
</dbReference>
<dbReference type="Pfam" id="PF02601">
    <property type="entry name" value="Exonuc_VII_L"/>
    <property type="match status" value="1"/>
</dbReference>
<feature type="domain" description="Exonuclease VII large subunit C-terminal" evidence="8">
    <location>
        <begin position="130"/>
        <end position="444"/>
    </location>
</feature>
<dbReference type="EC" id="3.1.11.6" evidence="5"/>
<dbReference type="InterPro" id="IPR025824">
    <property type="entry name" value="OB-fold_nuc-bd_dom"/>
</dbReference>
<dbReference type="AlphaFoldDB" id="A0A127F8N2"/>
<evidence type="ECO:0000313" key="10">
    <source>
        <dbReference type="EMBL" id="AMN46782.1"/>
    </source>
</evidence>
<keyword evidence="2 5" id="KW-0540">Nuclease</keyword>
<evidence type="ECO:0000256" key="3">
    <source>
        <dbReference type="ARBA" id="ARBA00022801"/>
    </source>
</evidence>
<evidence type="ECO:0000259" key="9">
    <source>
        <dbReference type="Pfam" id="PF13742"/>
    </source>
</evidence>
<dbReference type="NCBIfam" id="TIGR00237">
    <property type="entry name" value="xseA"/>
    <property type="match status" value="1"/>
</dbReference>
<comment type="subcellular location">
    <subcellularLocation>
        <location evidence="5 6">Cytoplasm</location>
    </subcellularLocation>
</comment>
<protein>
    <recommendedName>
        <fullName evidence="5">Exodeoxyribonuclease 7 large subunit</fullName>
        <ecNumber evidence="5">3.1.11.6</ecNumber>
    </recommendedName>
    <alternativeName>
        <fullName evidence="5">Exodeoxyribonuclease VII large subunit</fullName>
        <shortName evidence="5">Exonuclease VII large subunit</shortName>
    </alternativeName>
</protein>
<evidence type="ECO:0000256" key="4">
    <source>
        <dbReference type="ARBA" id="ARBA00022839"/>
    </source>
</evidence>
<dbReference type="InterPro" id="IPR003753">
    <property type="entry name" value="Exonuc_VII_L"/>
</dbReference>
<keyword evidence="1 5" id="KW-0963">Cytoplasm</keyword>
<keyword evidence="4 5" id="KW-0269">Exonuclease</keyword>
<dbReference type="Proteomes" id="UP000070250">
    <property type="component" value="Chromosome"/>
</dbReference>
<gene>
    <name evidence="5" type="primary">xseA</name>
    <name evidence="10" type="ORF">ACG33_06655</name>
</gene>
<evidence type="ECO:0000256" key="1">
    <source>
        <dbReference type="ARBA" id="ARBA00022490"/>
    </source>
</evidence>
<keyword evidence="3 5" id="KW-0378">Hydrolase</keyword>
<keyword evidence="11" id="KW-1185">Reference proteome</keyword>
<comment type="catalytic activity">
    <reaction evidence="5 6">
        <text>Exonucleolytic cleavage in either 5'- to 3'- or 3'- to 5'-direction to yield nucleoside 5'-phosphates.</text>
        <dbReference type="EC" id="3.1.11.6"/>
    </reaction>
</comment>
<evidence type="ECO:0000256" key="2">
    <source>
        <dbReference type="ARBA" id="ARBA00022722"/>
    </source>
</evidence>
<comment type="subunit">
    <text evidence="5">Heterooligomer composed of large and small subunits.</text>
</comment>
<comment type="similarity">
    <text evidence="5 6">Belongs to the XseA family.</text>
</comment>
<feature type="compositionally biased region" description="Low complexity" evidence="7">
    <location>
        <begin position="452"/>
        <end position="469"/>
    </location>
</feature>
<evidence type="ECO:0000256" key="5">
    <source>
        <dbReference type="HAMAP-Rule" id="MF_00378"/>
    </source>
</evidence>
<feature type="compositionally biased region" description="Basic and acidic residues" evidence="7">
    <location>
        <begin position="470"/>
        <end position="481"/>
    </location>
</feature>
<dbReference type="PANTHER" id="PTHR30008:SF0">
    <property type="entry name" value="EXODEOXYRIBONUCLEASE 7 LARGE SUBUNIT"/>
    <property type="match status" value="1"/>
</dbReference>
<evidence type="ECO:0000256" key="6">
    <source>
        <dbReference type="RuleBase" id="RU004355"/>
    </source>
</evidence>
<dbReference type="STRING" id="465721.ACG33_06655"/>
<proteinExistence type="inferred from homology"/>
<organism evidence="10 11">
    <name type="scientific">Steroidobacter denitrificans</name>
    <dbReference type="NCBI Taxonomy" id="465721"/>
    <lineage>
        <taxon>Bacteria</taxon>
        <taxon>Pseudomonadati</taxon>
        <taxon>Pseudomonadota</taxon>
        <taxon>Gammaproteobacteria</taxon>
        <taxon>Steroidobacterales</taxon>
        <taxon>Steroidobacteraceae</taxon>
        <taxon>Steroidobacter</taxon>
    </lineage>
</organism>
<dbReference type="InterPro" id="IPR020579">
    <property type="entry name" value="Exonuc_VII_lsu_C"/>
</dbReference>
<dbReference type="PANTHER" id="PTHR30008">
    <property type="entry name" value="EXODEOXYRIBONUCLEASE 7 LARGE SUBUNIT"/>
    <property type="match status" value="1"/>
</dbReference>
<dbReference type="Pfam" id="PF13742">
    <property type="entry name" value="tRNA_anti_2"/>
    <property type="match status" value="1"/>
</dbReference>
<dbReference type="GO" id="GO:0009318">
    <property type="term" value="C:exodeoxyribonuclease VII complex"/>
    <property type="evidence" value="ECO:0007669"/>
    <property type="project" value="UniProtKB-UniRule"/>
</dbReference>
<dbReference type="GO" id="GO:0008855">
    <property type="term" value="F:exodeoxyribonuclease VII activity"/>
    <property type="evidence" value="ECO:0007669"/>
    <property type="project" value="UniProtKB-UniRule"/>
</dbReference>
<evidence type="ECO:0000259" key="8">
    <source>
        <dbReference type="Pfam" id="PF02601"/>
    </source>
</evidence>
<dbReference type="GO" id="GO:0006308">
    <property type="term" value="P:DNA catabolic process"/>
    <property type="evidence" value="ECO:0007669"/>
    <property type="project" value="UniProtKB-UniRule"/>
</dbReference>
<dbReference type="KEGG" id="sdf:ACG33_06655"/>
<name>A0A127F8N2_STEDE</name>
<evidence type="ECO:0000313" key="11">
    <source>
        <dbReference type="Proteomes" id="UP000070250"/>
    </source>
</evidence>
<dbReference type="GO" id="GO:0003676">
    <property type="term" value="F:nucleic acid binding"/>
    <property type="evidence" value="ECO:0007669"/>
    <property type="project" value="InterPro"/>
</dbReference>
<reference evidence="10 11" key="1">
    <citation type="submission" date="2015-06" db="EMBL/GenBank/DDBJ databases">
        <title>A Comprehensive Approach to Explore the Metabolic and Phylogenetic Diversity of Bacterial Steroid Degradation in the Environment: Testosterone as an Example.</title>
        <authorList>
            <person name="Yang F.-C."/>
            <person name="Chen Y.-L."/>
            <person name="Yu C.-P."/>
            <person name="Tang S.-L."/>
            <person name="Wang P.-H."/>
            <person name="Ismail W."/>
            <person name="Wang C.-H."/>
            <person name="Yang C.-Y."/>
            <person name="Chiang Y.-R."/>
        </authorList>
    </citation>
    <scope>NUCLEOTIDE SEQUENCE [LARGE SCALE GENOMIC DNA]</scope>
    <source>
        <strain evidence="10 11">DSM 18526</strain>
    </source>
</reference>